<gene>
    <name evidence="6" type="ORF">JAV76_11375</name>
</gene>
<evidence type="ECO:0000259" key="5">
    <source>
        <dbReference type="Pfam" id="PF13657"/>
    </source>
</evidence>
<keyword evidence="7" id="KW-1185">Reference proteome</keyword>
<dbReference type="InterPro" id="IPR052028">
    <property type="entry name" value="HipA_Ser/Thr_kinase"/>
</dbReference>
<dbReference type="Proteomes" id="UP000602087">
    <property type="component" value="Unassembled WGS sequence"/>
</dbReference>
<reference evidence="6" key="1">
    <citation type="submission" date="2020-12" db="EMBL/GenBank/DDBJ databases">
        <title>Sanguibacter suaedae sp. nov., isolated from Suaeda aralocaspica.</title>
        <authorList>
            <person name="Ma Q."/>
        </authorList>
    </citation>
    <scope>NUCLEOTIDE SEQUENCE</scope>
    <source>
        <strain evidence="6">YZGR15</strain>
    </source>
</reference>
<dbReference type="EMBL" id="JAEINH010000009">
    <property type="protein sequence ID" value="MBI9115614.1"/>
    <property type="molecule type" value="Genomic_DNA"/>
</dbReference>
<organism evidence="6 7">
    <name type="scientific">Sanguibacter suaedae</name>
    <dbReference type="NCBI Taxonomy" id="2795737"/>
    <lineage>
        <taxon>Bacteria</taxon>
        <taxon>Bacillati</taxon>
        <taxon>Actinomycetota</taxon>
        <taxon>Actinomycetes</taxon>
        <taxon>Micrococcales</taxon>
        <taxon>Sanguibacteraceae</taxon>
        <taxon>Sanguibacter</taxon>
    </lineage>
</organism>
<dbReference type="GO" id="GO:0004674">
    <property type="term" value="F:protein serine/threonine kinase activity"/>
    <property type="evidence" value="ECO:0007669"/>
    <property type="project" value="TreeGrafter"/>
</dbReference>
<dbReference type="Pfam" id="PF07804">
    <property type="entry name" value="HipA_C"/>
    <property type="match status" value="1"/>
</dbReference>
<evidence type="ECO:0000256" key="2">
    <source>
        <dbReference type="ARBA" id="ARBA00022679"/>
    </source>
</evidence>
<comment type="caution">
    <text evidence="6">The sequence shown here is derived from an EMBL/GenBank/DDBJ whole genome shotgun (WGS) entry which is preliminary data.</text>
</comment>
<dbReference type="GO" id="GO:0005829">
    <property type="term" value="C:cytosol"/>
    <property type="evidence" value="ECO:0007669"/>
    <property type="project" value="TreeGrafter"/>
</dbReference>
<feature type="domain" description="HipA-like C-terminal" evidence="4">
    <location>
        <begin position="169"/>
        <end position="375"/>
    </location>
</feature>
<keyword evidence="3" id="KW-0418">Kinase</keyword>
<evidence type="ECO:0000256" key="1">
    <source>
        <dbReference type="ARBA" id="ARBA00010164"/>
    </source>
</evidence>
<dbReference type="Gene3D" id="1.10.1070.20">
    <property type="match status" value="1"/>
</dbReference>
<evidence type="ECO:0000313" key="6">
    <source>
        <dbReference type="EMBL" id="MBI9115614.1"/>
    </source>
</evidence>
<dbReference type="InterPro" id="IPR012893">
    <property type="entry name" value="HipA-like_C"/>
</dbReference>
<dbReference type="InterPro" id="IPR017508">
    <property type="entry name" value="HipA_N1"/>
</dbReference>
<feature type="domain" description="HipA N-terminal subdomain 1" evidence="5">
    <location>
        <begin position="21"/>
        <end position="111"/>
    </location>
</feature>
<dbReference type="AlphaFoldDB" id="A0A934IET6"/>
<accession>A0A934IET6</accession>
<sequence length="428" mass="46902">MTTVEVLIDEAGYTHLVGQAHFTRNRGQLSTTFLYDTAYLAGGGTNIDPALLLVSGSQYQNGLLRAFADSAPDRWGRNLIEKAERTHAREEARTPRRLDDLDFLLGVSDDTRQGALRFRLPGHDDFLGRPSKVPRLVSLPELLLASDQLASSADHSSAVKQLLDTGTTGLGGARPKASVRFEDGGLGIAKFPHSSDRWDVMAWEATALDLLESTGIRTPRRRLTRVGDRSVLILRRFDRGDSGHRIAYISTMTATGSTDGDHRDYAEIAEVMRDLSLSPRQDQHELYDRVVASVVLGNTDDHLRNHGFLADRGHWTLSPAFDVNPNPDLQKPSSTSIAGADTYPEQIDGLAALASDCSLTVAQARERMGKIAASMLGWRDRARKNRISEQEITMMAESITPRLEAVATQAARQCIPKRASGSTSSRSS</sequence>
<proteinExistence type="inferred from homology"/>
<dbReference type="Pfam" id="PF13657">
    <property type="entry name" value="Couple_hipA"/>
    <property type="match status" value="1"/>
</dbReference>
<protein>
    <submittedName>
        <fullName evidence="6">Type II toxin-antitoxin system HipA family toxin</fullName>
    </submittedName>
</protein>
<evidence type="ECO:0000259" key="4">
    <source>
        <dbReference type="Pfam" id="PF07804"/>
    </source>
</evidence>
<comment type="similarity">
    <text evidence="1">Belongs to the HipA Ser/Thr kinase family.</text>
</comment>
<dbReference type="PANTHER" id="PTHR37419">
    <property type="entry name" value="SERINE/THREONINE-PROTEIN KINASE TOXIN HIPA"/>
    <property type="match status" value="1"/>
</dbReference>
<dbReference type="PANTHER" id="PTHR37419:SF8">
    <property type="entry name" value="TOXIN YJJJ"/>
    <property type="match status" value="1"/>
</dbReference>
<name>A0A934IET6_9MICO</name>
<dbReference type="RefSeq" id="WP_198734181.1">
    <property type="nucleotide sequence ID" value="NZ_JAEINH010000009.1"/>
</dbReference>
<evidence type="ECO:0000256" key="3">
    <source>
        <dbReference type="ARBA" id="ARBA00022777"/>
    </source>
</evidence>
<evidence type="ECO:0000313" key="7">
    <source>
        <dbReference type="Proteomes" id="UP000602087"/>
    </source>
</evidence>
<keyword evidence="2" id="KW-0808">Transferase</keyword>